<dbReference type="Gene3D" id="1.10.1510.10">
    <property type="entry name" value="Uncharacterised protein YqeY/AIM41 PF09424, N-terminal domain"/>
    <property type="match status" value="1"/>
</dbReference>
<dbReference type="OrthoDB" id="9794041at2"/>
<dbReference type="GO" id="GO:0016884">
    <property type="term" value="F:carbon-nitrogen ligase activity, with glutamine as amido-N-donor"/>
    <property type="evidence" value="ECO:0007669"/>
    <property type="project" value="InterPro"/>
</dbReference>
<accession>A0A410QDQ9</accession>
<dbReference type="Gene3D" id="1.10.10.410">
    <property type="match status" value="1"/>
</dbReference>
<dbReference type="InterPro" id="IPR042184">
    <property type="entry name" value="YqeY/Aim41_N"/>
</dbReference>
<dbReference type="Pfam" id="PF09424">
    <property type="entry name" value="YqeY"/>
    <property type="match status" value="1"/>
</dbReference>
<evidence type="ECO:0000313" key="1">
    <source>
        <dbReference type="EMBL" id="QAT62153.1"/>
    </source>
</evidence>
<reference evidence="2" key="1">
    <citation type="submission" date="2019-01" db="EMBL/GenBank/DDBJ databases">
        <title>Draft genomes of a novel of Sporanaerobacter strains.</title>
        <authorList>
            <person name="Ma S."/>
        </authorList>
    </citation>
    <scope>NUCLEOTIDE SEQUENCE [LARGE SCALE GENOMIC DNA]</scope>
    <source>
        <strain evidence="2">NJN-17</strain>
    </source>
</reference>
<keyword evidence="2" id="KW-1185">Reference proteome</keyword>
<protein>
    <submittedName>
        <fullName evidence="1">GatB/YqeY domain-containing protein</fullName>
    </submittedName>
</protein>
<sequence>MSLKEKLMEDFKDSMRNRDVVRKNTITMIRAAVKQREVDERIQLKDEDIIDIISKQLKEKKEAIEEFQRGKRQDLVDLTEKEMNILLKYLPAQLTEEELEKVVKQTIDEVEAKSIKDIGKVMKSVMPKIKGKADGKEVNRICKKYLE</sequence>
<dbReference type="InterPro" id="IPR023168">
    <property type="entry name" value="GatB_Yqey_C_2"/>
</dbReference>
<dbReference type="KEGG" id="spoa:EQM13_11420"/>
<organism evidence="1 2">
    <name type="scientific">Acidilutibacter cellobiosedens</name>
    <dbReference type="NCBI Taxonomy" id="2507161"/>
    <lineage>
        <taxon>Bacteria</taxon>
        <taxon>Bacillati</taxon>
        <taxon>Bacillota</taxon>
        <taxon>Tissierellia</taxon>
        <taxon>Tissierellales</taxon>
        <taxon>Acidilutibacteraceae</taxon>
        <taxon>Acidilutibacter</taxon>
    </lineage>
</organism>
<evidence type="ECO:0000313" key="2">
    <source>
        <dbReference type="Proteomes" id="UP000287969"/>
    </source>
</evidence>
<dbReference type="PANTHER" id="PTHR28055">
    <property type="entry name" value="ALTERED INHERITANCE OF MITOCHONDRIA PROTEIN 41, MITOCHONDRIAL"/>
    <property type="match status" value="1"/>
</dbReference>
<dbReference type="Proteomes" id="UP000287969">
    <property type="component" value="Chromosome"/>
</dbReference>
<dbReference type="PANTHER" id="PTHR28055:SF1">
    <property type="entry name" value="ALTERED INHERITANCE OF MITOCHONDRIA PROTEIN 41, MITOCHONDRIAL"/>
    <property type="match status" value="1"/>
</dbReference>
<dbReference type="InterPro" id="IPR003789">
    <property type="entry name" value="Asn/Gln_tRNA_amidoTrase-B-like"/>
</dbReference>
<dbReference type="EMBL" id="CP035282">
    <property type="protein sequence ID" value="QAT62153.1"/>
    <property type="molecule type" value="Genomic_DNA"/>
</dbReference>
<proteinExistence type="predicted"/>
<name>A0A410QDQ9_9FIRM</name>
<dbReference type="AlphaFoldDB" id="A0A410QDQ9"/>
<dbReference type="SUPFAM" id="SSF89095">
    <property type="entry name" value="GatB/YqeY motif"/>
    <property type="match status" value="1"/>
</dbReference>
<dbReference type="RefSeq" id="WP_071139005.1">
    <property type="nucleotide sequence ID" value="NZ_CP035282.1"/>
</dbReference>
<gene>
    <name evidence="1" type="ORF">EQM13_11420</name>
</gene>
<dbReference type="InterPro" id="IPR019004">
    <property type="entry name" value="YqeY/Aim41"/>
</dbReference>